<dbReference type="Proteomes" id="UP000070054">
    <property type="component" value="Unassembled WGS sequence"/>
</dbReference>
<keyword evidence="2" id="KW-0560">Oxidoreductase</keyword>
<evidence type="ECO:0000256" key="1">
    <source>
        <dbReference type="ARBA" id="ARBA00006484"/>
    </source>
</evidence>
<reference evidence="4 5" key="1">
    <citation type="submission" date="2014-02" db="EMBL/GenBank/DDBJ databases">
        <title>The genome sequence of Colletotrichum nymphaeae SA-01.</title>
        <authorList>
            <person name="Baroncelli R."/>
            <person name="Thon M.R."/>
        </authorList>
    </citation>
    <scope>NUCLEOTIDE SEQUENCE [LARGE SCALE GENOMIC DNA]</scope>
    <source>
        <strain evidence="4 5">SA-01</strain>
    </source>
</reference>
<evidence type="ECO:0000313" key="5">
    <source>
        <dbReference type="Proteomes" id="UP000070054"/>
    </source>
</evidence>
<dbReference type="EMBL" id="JEMN01001598">
    <property type="protein sequence ID" value="KXH32012.1"/>
    <property type="molecule type" value="Genomic_DNA"/>
</dbReference>
<keyword evidence="5" id="KW-1185">Reference proteome</keyword>
<dbReference type="OrthoDB" id="37659at2759"/>
<evidence type="ECO:0000313" key="4">
    <source>
        <dbReference type="EMBL" id="KXH32012.1"/>
    </source>
</evidence>
<dbReference type="PRINTS" id="PR00081">
    <property type="entry name" value="GDHRDH"/>
</dbReference>
<evidence type="ECO:0000256" key="2">
    <source>
        <dbReference type="ARBA" id="ARBA00023002"/>
    </source>
</evidence>
<organism evidence="4 5">
    <name type="scientific">Colletotrichum nymphaeae SA-01</name>
    <dbReference type="NCBI Taxonomy" id="1460502"/>
    <lineage>
        <taxon>Eukaryota</taxon>
        <taxon>Fungi</taxon>
        <taxon>Dikarya</taxon>
        <taxon>Ascomycota</taxon>
        <taxon>Pezizomycotina</taxon>
        <taxon>Sordariomycetes</taxon>
        <taxon>Hypocreomycetidae</taxon>
        <taxon>Glomerellales</taxon>
        <taxon>Glomerellaceae</taxon>
        <taxon>Colletotrichum</taxon>
        <taxon>Colletotrichum acutatum species complex</taxon>
    </lineage>
</organism>
<evidence type="ECO:0000256" key="3">
    <source>
        <dbReference type="SAM" id="MobiDB-lite"/>
    </source>
</evidence>
<dbReference type="GO" id="GO:0016491">
    <property type="term" value="F:oxidoreductase activity"/>
    <property type="evidence" value="ECO:0007669"/>
    <property type="project" value="UniProtKB-KW"/>
</dbReference>
<dbReference type="PANTHER" id="PTHR44196:SF1">
    <property type="entry name" value="DEHYDROGENASE_REDUCTASE SDR FAMILY MEMBER 7B"/>
    <property type="match status" value="1"/>
</dbReference>
<name>A0A135S7X0_9PEZI</name>
<dbReference type="InterPro" id="IPR002347">
    <property type="entry name" value="SDR_fam"/>
</dbReference>
<dbReference type="Pfam" id="PF00106">
    <property type="entry name" value="adh_short"/>
    <property type="match status" value="1"/>
</dbReference>
<feature type="region of interest" description="Disordered" evidence="3">
    <location>
        <begin position="194"/>
        <end position="215"/>
    </location>
</feature>
<dbReference type="AlphaFoldDB" id="A0A135S7X0"/>
<accession>A0A135S7X0</accession>
<dbReference type="Gene3D" id="3.40.50.720">
    <property type="entry name" value="NAD(P)-binding Rossmann-like Domain"/>
    <property type="match status" value="1"/>
</dbReference>
<dbReference type="SUPFAM" id="SSF51735">
    <property type="entry name" value="NAD(P)-binding Rossmann-fold domains"/>
    <property type="match status" value="1"/>
</dbReference>
<protein>
    <submittedName>
        <fullName evidence="4">Short-chain dehydrogenase</fullName>
    </submittedName>
</protein>
<dbReference type="GO" id="GO:0016020">
    <property type="term" value="C:membrane"/>
    <property type="evidence" value="ECO:0007669"/>
    <property type="project" value="TreeGrafter"/>
</dbReference>
<dbReference type="InterPro" id="IPR036291">
    <property type="entry name" value="NAD(P)-bd_dom_sf"/>
</dbReference>
<feature type="compositionally biased region" description="Basic and acidic residues" evidence="3">
    <location>
        <begin position="196"/>
        <end position="211"/>
    </location>
</feature>
<dbReference type="PANTHER" id="PTHR44196">
    <property type="entry name" value="DEHYDROGENASE/REDUCTASE SDR FAMILY MEMBER 7B"/>
    <property type="match status" value="1"/>
</dbReference>
<comment type="caution">
    <text evidence="4">The sequence shown here is derived from an EMBL/GenBank/DDBJ whole genome shotgun (WGS) entry which is preliminary data.</text>
</comment>
<comment type="similarity">
    <text evidence="1">Belongs to the short-chain dehydrogenases/reductases (SDR) family.</text>
</comment>
<gene>
    <name evidence="4" type="ORF">CNYM01_02427</name>
</gene>
<sequence length="314" mass="34272">MAPSEDSLGFKCAVITGGGGGIGKVMAKHFISKGKKVIIAGRTESKLQETAKEIGAVDYYVLDTGKIEQIPDFVRRVTKEHPDLDCLVNNAGVQRPLEILKDDDFLSKADQEIDINIRGPMHLALGLLPHLQTKESALIINVSSVLGFIPFSIINPVYNGTKAWLHFWSMNLRTQLKNGGSKVRVVEIAPPTVATDLHRERSDPDDNKKANNPDSLSVDEFMEEVASKLEDGVETIGPGMAGEVIGRCKGVEIGPLEVPCNSTLLATRDESTDLDTIWTHEYAKKRHEGIDEDGVEVNRDGITGLDTKSLKAYA</sequence>
<proteinExistence type="inferred from homology"/>